<reference evidence="1" key="1">
    <citation type="submission" date="2022-10" db="EMBL/GenBank/DDBJ databases">
        <title>Gaoshiqiia sediminis gen. nov., sp. nov., isolated from coastal sediment.</title>
        <authorList>
            <person name="Yu W.X."/>
            <person name="Mu D.S."/>
            <person name="Du J.Z."/>
            <person name="Liang Y.Q."/>
        </authorList>
    </citation>
    <scope>NUCLEOTIDE SEQUENCE</scope>
    <source>
        <strain evidence="1">A06</strain>
    </source>
</reference>
<dbReference type="EMBL" id="JAPAAF010000005">
    <property type="protein sequence ID" value="MCW0482136.1"/>
    <property type="molecule type" value="Genomic_DNA"/>
</dbReference>
<gene>
    <name evidence="1" type="ORF">N2K84_05295</name>
</gene>
<evidence type="ECO:0000313" key="2">
    <source>
        <dbReference type="Proteomes" id="UP001163821"/>
    </source>
</evidence>
<organism evidence="1 2">
    <name type="scientific">Gaoshiqia sediminis</name>
    <dbReference type="NCBI Taxonomy" id="2986998"/>
    <lineage>
        <taxon>Bacteria</taxon>
        <taxon>Pseudomonadati</taxon>
        <taxon>Bacteroidota</taxon>
        <taxon>Bacteroidia</taxon>
        <taxon>Marinilabiliales</taxon>
        <taxon>Prolixibacteraceae</taxon>
        <taxon>Gaoshiqia</taxon>
    </lineage>
</organism>
<dbReference type="Proteomes" id="UP001163821">
    <property type="component" value="Unassembled WGS sequence"/>
</dbReference>
<comment type="caution">
    <text evidence="1">The sequence shown here is derived from an EMBL/GenBank/DDBJ whole genome shotgun (WGS) entry which is preliminary data.</text>
</comment>
<proteinExistence type="predicted"/>
<dbReference type="RefSeq" id="WP_282590744.1">
    <property type="nucleotide sequence ID" value="NZ_JAPAAF010000005.1"/>
</dbReference>
<keyword evidence="2" id="KW-1185">Reference proteome</keyword>
<name>A0AA41Y290_9BACT</name>
<accession>A0AA41Y290</accession>
<dbReference type="AlphaFoldDB" id="A0AA41Y290"/>
<protein>
    <submittedName>
        <fullName evidence="1">Uncharacterized protein</fullName>
    </submittedName>
</protein>
<sequence length="148" mass="16684">MLAILGVISFAASAQDNYYFESTPVVFPKVSDCPEDNYLSKNVLIKLEQFNQIYTKKVEFGGAQCILSTEIIKPDLYYSVQKLSKYFCKSMKKGTITKDEAEAEMVAILDKCFQIFSQDTTPIEAELRAVTNPEAIVGIFDKIVIKQE</sequence>
<evidence type="ECO:0000313" key="1">
    <source>
        <dbReference type="EMBL" id="MCW0482136.1"/>
    </source>
</evidence>